<proteinExistence type="predicted"/>
<feature type="transmembrane region" description="Helical" evidence="2">
    <location>
        <begin position="48"/>
        <end position="67"/>
    </location>
</feature>
<feature type="region of interest" description="Disordered" evidence="1">
    <location>
        <begin position="1"/>
        <end position="51"/>
    </location>
</feature>
<evidence type="ECO:0000259" key="3">
    <source>
        <dbReference type="Pfam" id="PF11350"/>
    </source>
</evidence>
<keyword evidence="5" id="KW-1185">Reference proteome</keyword>
<feature type="domain" description="DUF3152" evidence="3">
    <location>
        <begin position="128"/>
        <end position="291"/>
    </location>
</feature>
<feature type="region of interest" description="Disordered" evidence="1">
    <location>
        <begin position="75"/>
        <end position="152"/>
    </location>
</feature>
<dbReference type="Proteomes" id="UP001596208">
    <property type="component" value="Unassembled WGS sequence"/>
</dbReference>
<reference evidence="5" key="1">
    <citation type="journal article" date="2019" name="Int. J. Syst. Evol. Microbiol.">
        <title>The Global Catalogue of Microorganisms (GCM) 10K type strain sequencing project: providing services to taxonomists for standard genome sequencing and annotation.</title>
        <authorList>
            <consortium name="The Broad Institute Genomics Platform"/>
            <consortium name="The Broad Institute Genome Sequencing Center for Infectious Disease"/>
            <person name="Wu L."/>
            <person name="Ma J."/>
        </authorList>
    </citation>
    <scope>NUCLEOTIDE SEQUENCE [LARGE SCALE GENOMIC DNA]</scope>
    <source>
        <strain evidence="5">CGMCC 4.1721</strain>
    </source>
</reference>
<comment type="caution">
    <text evidence="4">The sequence shown here is derived from an EMBL/GenBank/DDBJ whole genome shotgun (WGS) entry which is preliminary data.</text>
</comment>
<name>A0ABW0AXX9_9ACTN</name>
<evidence type="ECO:0000313" key="4">
    <source>
        <dbReference type="EMBL" id="MFC5169801.1"/>
    </source>
</evidence>
<dbReference type="SUPFAM" id="SSF55486">
    <property type="entry name" value="Metalloproteases ('zincins'), catalytic domain"/>
    <property type="match status" value="1"/>
</dbReference>
<evidence type="ECO:0000313" key="5">
    <source>
        <dbReference type="Proteomes" id="UP001596208"/>
    </source>
</evidence>
<keyword evidence="2" id="KW-1133">Transmembrane helix</keyword>
<sequence length="313" mass="32602">MHSDETHRIRGAAGGRGGAGAPAPGRRPSRAQSRRDTARRKRLRRRRAALAGTVVVSAAVAAFLYVAPPWQDDGSAVAAGQEPARPSAAGTSPPAPASASPKLLVSPKPSEPPGDSPGTEESVDPDSVPHSGPGTFTVAREGVTSEGGGSRYRVEVEDGIGVDPDSAAEDVAEILADPRGWSKGKSRTFRQVGDGSAGLVIRIGTPKTTDRLCGRYGLNTRGEVNCRGGDNVMVNLARWQLGSPTFDGPASEYRALIINHEVGHWLGHGHETCPGPGKPAPAMMQQIKGLKGCTSNAWPYDTDGRYLGGPSVP</sequence>
<keyword evidence="2" id="KW-0812">Transmembrane</keyword>
<evidence type="ECO:0000256" key="1">
    <source>
        <dbReference type="SAM" id="MobiDB-lite"/>
    </source>
</evidence>
<dbReference type="Pfam" id="PF11350">
    <property type="entry name" value="DUF3152"/>
    <property type="match status" value="1"/>
</dbReference>
<dbReference type="InterPro" id="IPR022603">
    <property type="entry name" value="DUF3152"/>
</dbReference>
<accession>A0ABW0AXX9</accession>
<organism evidence="4 5">
    <name type="scientific">Streptomyces mutomycini</name>
    <dbReference type="NCBI Taxonomy" id="284036"/>
    <lineage>
        <taxon>Bacteria</taxon>
        <taxon>Bacillati</taxon>
        <taxon>Actinomycetota</taxon>
        <taxon>Actinomycetes</taxon>
        <taxon>Kitasatosporales</taxon>
        <taxon>Streptomycetaceae</taxon>
        <taxon>Streptomyces</taxon>
    </lineage>
</organism>
<feature type="compositionally biased region" description="Basic residues" evidence="1">
    <location>
        <begin position="37"/>
        <end position="48"/>
    </location>
</feature>
<protein>
    <submittedName>
        <fullName evidence="4">DUF3152 domain-containing protein</fullName>
    </submittedName>
</protein>
<dbReference type="EMBL" id="JBHSKI010000001">
    <property type="protein sequence ID" value="MFC5169801.1"/>
    <property type="molecule type" value="Genomic_DNA"/>
</dbReference>
<gene>
    <name evidence="4" type="ORF">ACFPRK_04175</name>
</gene>
<keyword evidence="2" id="KW-0472">Membrane</keyword>
<evidence type="ECO:0000256" key="2">
    <source>
        <dbReference type="SAM" id="Phobius"/>
    </source>
</evidence>
<feature type="compositionally biased region" description="Low complexity" evidence="1">
    <location>
        <begin position="83"/>
        <end position="101"/>
    </location>
</feature>
<dbReference type="RefSeq" id="WP_078958946.1">
    <property type="nucleotide sequence ID" value="NZ_JBHSKI010000001.1"/>
</dbReference>